<dbReference type="EMBL" id="JACHBR010000001">
    <property type="protein sequence ID" value="MBB5626442.1"/>
    <property type="molecule type" value="Genomic_DNA"/>
</dbReference>
<dbReference type="Proteomes" id="UP000588112">
    <property type="component" value="Unassembled WGS sequence"/>
</dbReference>
<evidence type="ECO:0000313" key="1">
    <source>
        <dbReference type="EMBL" id="MBB5626442.1"/>
    </source>
</evidence>
<keyword evidence="2" id="KW-1185">Reference proteome</keyword>
<dbReference type="AlphaFoldDB" id="A0A7W8Z2V0"/>
<dbReference type="RefSeq" id="WP_184610403.1">
    <property type="nucleotide sequence ID" value="NZ_BOOS01000027.1"/>
</dbReference>
<name>A0A7W8Z2V0_9ACTN</name>
<keyword evidence="1" id="KW-0378">Hydrolase</keyword>
<proteinExistence type="predicted"/>
<comment type="caution">
    <text evidence="1">The sequence shown here is derived from an EMBL/GenBank/DDBJ whole genome shotgun (WGS) entry which is preliminary data.</text>
</comment>
<dbReference type="GO" id="GO:0016787">
    <property type="term" value="F:hydrolase activity"/>
    <property type="evidence" value="ECO:0007669"/>
    <property type="project" value="UniProtKB-KW"/>
</dbReference>
<protein>
    <submittedName>
        <fullName evidence="1">Cytosine/adenosine deaminase-related metal-dependent hydrolase</fullName>
    </submittedName>
</protein>
<accession>A0A7W8Z2V0</accession>
<organism evidence="1 2">
    <name type="scientific">Sphaerisporangium krabiense</name>
    <dbReference type="NCBI Taxonomy" id="763782"/>
    <lineage>
        <taxon>Bacteria</taxon>
        <taxon>Bacillati</taxon>
        <taxon>Actinomycetota</taxon>
        <taxon>Actinomycetes</taxon>
        <taxon>Streptosporangiales</taxon>
        <taxon>Streptosporangiaceae</taxon>
        <taxon>Sphaerisporangium</taxon>
    </lineage>
</organism>
<evidence type="ECO:0000313" key="2">
    <source>
        <dbReference type="Proteomes" id="UP000588112"/>
    </source>
</evidence>
<reference evidence="1 2" key="1">
    <citation type="submission" date="2020-08" db="EMBL/GenBank/DDBJ databases">
        <title>Sequencing the genomes of 1000 actinobacteria strains.</title>
        <authorList>
            <person name="Klenk H.-P."/>
        </authorList>
    </citation>
    <scope>NUCLEOTIDE SEQUENCE [LARGE SCALE GENOMIC DNA]</scope>
    <source>
        <strain evidence="1 2">DSM 45790</strain>
    </source>
</reference>
<gene>
    <name evidence="1" type="ORF">BJ981_002141</name>
</gene>
<sequence>MDGKPITITLSADQALVLSDWLERLEADTALRRVVDDPAVWSALHTIGGTLDKSLTLIFSADYTDRLASARERLIEALGGFDPDTGEGSQV</sequence>